<organism evidence="4 5">
    <name type="scientific">Caenorhabditis japonica</name>
    <dbReference type="NCBI Taxonomy" id="281687"/>
    <lineage>
        <taxon>Eukaryota</taxon>
        <taxon>Metazoa</taxon>
        <taxon>Ecdysozoa</taxon>
        <taxon>Nematoda</taxon>
        <taxon>Chromadorea</taxon>
        <taxon>Rhabditida</taxon>
        <taxon>Rhabditina</taxon>
        <taxon>Rhabditomorpha</taxon>
        <taxon>Rhabditoidea</taxon>
        <taxon>Rhabditidae</taxon>
        <taxon>Peloderinae</taxon>
        <taxon>Caenorhabditis</taxon>
    </lineage>
</organism>
<sequence length="180" mass="21077">MASSLESVKSSGAEKKPSRGDLSTQARQLFLRLRTNERQHLVEAAPVAQSHQNEDAGTHDEVWAEQKETNLSEVWRERETDPAERLAHWNEKENDANSPLMGNGRAHVRYGAAEKLRNRKNNESRKKDKWSSAIKQIQKHKKIAGRNRAKKIDQTSRWIFPLSFVIFNLTYWIYYLYWKE</sequence>
<feature type="region of interest" description="Disordered" evidence="1">
    <location>
        <begin position="1"/>
        <end position="28"/>
    </location>
</feature>
<feature type="domain" description="Neurotransmitter-gated ion-channel transmembrane" evidence="3">
    <location>
        <begin position="15"/>
        <end position="172"/>
    </location>
</feature>
<dbReference type="InterPro" id="IPR006029">
    <property type="entry name" value="Neurotrans-gated_channel_TM"/>
</dbReference>
<dbReference type="GO" id="GO:0006811">
    <property type="term" value="P:monoatomic ion transport"/>
    <property type="evidence" value="ECO:0007669"/>
    <property type="project" value="InterPro"/>
</dbReference>
<evidence type="ECO:0000256" key="2">
    <source>
        <dbReference type="SAM" id="Phobius"/>
    </source>
</evidence>
<name>A0A8R1DJ12_CAEJA</name>
<dbReference type="Gene3D" id="1.20.58.390">
    <property type="entry name" value="Neurotransmitter-gated ion-channel transmembrane domain"/>
    <property type="match status" value="1"/>
</dbReference>
<dbReference type="Pfam" id="PF02932">
    <property type="entry name" value="Neur_chan_memb"/>
    <property type="match status" value="1"/>
</dbReference>
<evidence type="ECO:0000256" key="1">
    <source>
        <dbReference type="SAM" id="MobiDB-lite"/>
    </source>
</evidence>
<dbReference type="EnsemblMetazoa" id="CJA03469.1">
    <property type="protein sequence ID" value="CJA03469.1"/>
    <property type="gene ID" value="WBGene00122673"/>
</dbReference>
<keyword evidence="2" id="KW-0812">Transmembrane</keyword>
<keyword evidence="2" id="KW-1133">Transmembrane helix</keyword>
<reference evidence="4" key="2">
    <citation type="submission" date="2022-06" db="UniProtKB">
        <authorList>
            <consortium name="EnsemblMetazoa"/>
        </authorList>
    </citation>
    <scope>IDENTIFICATION</scope>
    <source>
        <strain evidence="4">DF5081</strain>
    </source>
</reference>
<keyword evidence="5" id="KW-1185">Reference proteome</keyword>
<feature type="compositionally biased region" description="Polar residues" evidence="1">
    <location>
        <begin position="1"/>
        <end position="10"/>
    </location>
</feature>
<feature type="transmembrane region" description="Helical" evidence="2">
    <location>
        <begin position="158"/>
        <end position="177"/>
    </location>
</feature>
<dbReference type="InterPro" id="IPR036719">
    <property type="entry name" value="Neuro-gated_channel_TM_sf"/>
</dbReference>
<dbReference type="Proteomes" id="UP000005237">
    <property type="component" value="Unassembled WGS sequence"/>
</dbReference>
<reference evidence="5" key="1">
    <citation type="submission" date="2010-08" db="EMBL/GenBank/DDBJ databases">
        <authorList>
            <consortium name="Caenorhabditis japonica Sequencing Consortium"/>
            <person name="Wilson R.K."/>
        </authorList>
    </citation>
    <scope>NUCLEOTIDE SEQUENCE [LARGE SCALE GENOMIC DNA]</scope>
    <source>
        <strain evidence="5">DF5081</strain>
    </source>
</reference>
<evidence type="ECO:0000313" key="5">
    <source>
        <dbReference type="Proteomes" id="UP000005237"/>
    </source>
</evidence>
<dbReference type="SUPFAM" id="SSF90112">
    <property type="entry name" value="Neurotransmitter-gated ion-channel transmembrane pore"/>
    <property type="match status" value="1"/>
</dbReference>
<dbReference type="InterPro" id="IPR038050">
    <property type="entry name" value="Neuro_actylchol_rec"/>
</dbReference>
<accession>A0A8R1DJ12</accession>
<proteinExistence type="predicted"/>
<evidence type="ECO:0000313" key="4">
    <source>
        <dbReference type="EnsemblMetazoa" id="CJA03469.1"/>
    </source>
</evidence>
<dbReference type="GO" id="GO:0016020">
    <property type="term" value="C:membrane"/>
    <property type="evidence" value="ECO:0007669"/>
    <property type="project" value="InterPro"/>
</dbReference>
<keyword evidence="2" id="KW-0472">Membrane</keyword>
<dbReference type="AlphaFoldDB" id="A0A8R1DJ12"/>
<evidence type="ECO:0000259" key="3">
    <source>
        <dbReference type="Pfam" id="PF02932"/>
    </source>
</evidence>
<protein>
    <recommendedName>
        <fullName evidence="3">Neurotransmitter-gated ion-channel transmembrane domain-containing protein</fullName>
    </recommendedName>
</protein>